<sequence>MESLDPETFGPLAAIAPESLVLLASNIGKRYLDLPDTSGTLIARISGSYNITHVVKLENAKLVIRVPATGWGSGLTQAAADAMESQVATIRLIRGKTTIPVPEIYALDTSVNNEIGAPYICMSFIPGNPVSEVWFDYSGTLPRDEFRLSILTSLSQTMAKFSCFAFDQMGSITKSGSDSTVIGPSYDWDEKEDGSLQVTTSGPYDSTSVFLRQNSIDGSSVNGNTWSKAAAKVLEVLLGCLPTPDSPSSFVLCPPDFDSQNVLVDDEGTVTGLIDWDLAQTMPRFVGYARYPGWITRDWDPLMYGWPKMTESEDSPETLEHYRAHYNTELGKAHKWQGDWKYTGKSHIFEAIWIAALHRLNRLEICRKFVQAVAGDNTDASDILYDIGTGRYKEEDWVTLKANLRRFIRED</sequence>
<comment type="caution">
    <text evidence="1">The sequence shown here is derived from an EMBL/GenBank/DDBJ whole genome shotgun (WGS) entry which is preliminary data.</text>
</comment>
<gene>
    <name evidence="1" type="ORF">NUW58_g1500</name>
</gene>
<evidence type="ECO:0000313" key="1">
    <source>
        <dbReference type="EMBL" id="KAJ2994636.1"/>
    </source>
</evidence>
<protein>
    <submittedName>
        <fullName evidence="1">Uncharacterized protein</fullName>
    </submittedName>
</protein>
<evidence type="ECO:0000313" key="2">
    <source>
        <dbReference type="Proteomes" id="UP001143856"/>
    </source>
</evidence>
<accession>A0ACC1PK53</accession>
<organism evidence="1 2">
    <name type="scientific">Xylaria curta</name>
    <dbReference type="NCBI Taxonomy" id="42375"/>
    <lineage>
        <taxon>Eukaryota</taxon>
        <taxon>Fungi</taxon>
        <taxon>Dikarya</taxon>
        <taxon>Ascomycota</taxon>
        <taxon>Pezizomycotina</taxon>
        <taxon>Sordariomycetes</taxon>
        <taxon>Xylariomycetidae</taxon>
        <taxon>Xylariales</taxon>
        <taxon>Xylariaceae</taxon>
        <taxon>Xylaria</taxon>
    </lineage>
</organism>
<reference evidence="1" key="1">
    <citation type="submission" date="2022-10" db="EMBL/GenBank/DDBJ databases">
        <title>Genome Sequence of Xylaria curta.</title>
        <authorList>
            <person name="Buettner E."/>
        </authorList>
    </citation>
    <scope>NUCLEOTIDE SEQUENCE</scope>
    <source>
        <strain evidence="1">Babe10</strain>
    </source>
</reference>
<dbReference type="EMBL" id="JAPDGR010000163">
    <property type="protein sequence ID" value="KAJ2994636.1"/>
    <property type="molecule type" value="Genomic_DNA"/>
</dbReference>
<proteinExistence type="predicted"/>
<keyword evidence="2" id="KW-1185">Reference proteome</keyword>
<dbReference type="Proteomes" id="UP001143856">
    <property type="component" value="Unassembled WGS sequence"/>
</dbReference>
<name>A0ACC1PK53_9PEZI</name>